<reference evidence="3 4" key="1">
    <citation type="submission" date="2020-07" db="EMBL/GenBank/DDBJ databases">
        <title>Streptomyces isolated from Indian soil.</title>
        <authorList>
            <person name="Mandal S."/>
            <person name="Maiti P.K."/>
        </authorList>
    </citation>
    <scope>NUCLEOTIDE SEQUENCE [LARGE SCALE GENOMIC DNA]</scope>
    <source>
        <strain evidence="3 4">PSKA28</strain>
    </source>
</reference>
<dbReference type="EMBL" id="JACEHE010000013">
    <property type="protein sequence ID" value="MBA2948347.1"/>
    <property type="molecule type" value="Genomic_DNA"/>
</dbReference>
<dbReference type="RefSeq" id="WP_181659288.1">
    <property type="nucleotide sequence ID" value="NZ_JACEHE010000013.1"/>
</dbReference>
<comment type="caution">
    <text evidence="3">The sequence shown here is derived from an EMBL/GenBank/DDBJ whole genome shotgun (WGS) entry which is preliminary data.</text>
</comment>
<keyword evidence="2" id="KW-1133">Transmembrane helix</keyword>
<accession>A0A7W0IAE8</accession>
<organism evidence="3 4">
    <name type="scientific">Streptomyces himalayensis subsp. himalayensis</name>
    <dbReference type="NCBI Taxonomy" id="2756131"/>
    <lineage>
        <taxon>Bacteria</taxon>
        <taxon>Bacillati</taxon>
        <taxon>Actinomycetota</taxon>
        <taxon>Actinomycetes</taxon>
        <taxon>Kitasatosporales</taxon>
        <taxon>Streptomycetaceae</taxon>
        <taxon>Streptomyces</taxon>
        <taxon>Streptomyces himalayensis</taxon>
    </lineage>
</organism>
<name>A0A7W0IAE8_9ACTN</name>
<evidence type="ECO:0000313" key="3">
    <source>
        <dbReference type="EMBL" id="MBA2948347.1"/>
    </source>
</evidence>
<dbReference type="AlphaFoldDB" id="A0A7W0IAE8"/>
<feature type="region of interest" description="Disordered" evidence="1">
    <location>
        <begin position="1"/>
        <end position="23"/>
    </location>
</feature>
<dbReference type="Proteomes" id="UP000545761">
    <property type="component" value="Unassembled WGS sequence"/>
</dbReference>
<dbReference type="SUPFAM" id="SSF82171">
    <property type="entry name" value="DPP6 N-terminal domain-like"/>
    <property type="match status" value="1"/>
</dbReference>
<keyword evidence="2" id="KW-0812">Transmembrane</keyword>
<feature type="transmembrane region" description="Helical" evidence="2">
    <location>
        <begin position="40"/>
        <end position="61"/>
    </location>
</feature>
<dbReference type="InterPro" id="IPR015943">
    <property type="entry name" value="WD40/YVTN_repeat-like_dom_sf"/>
</dbReference>
<sequence>MNVDELVRDSLREQATEQPPLEPGFADRVLTARRRRRTQALASVAAATAAVVAVAVAVPLLDSGKDDVRLASEMNTSDIIAHPDQTPPRDLIAAGDVALAAYYTWSNVKQTDDRAVAVRTYRLLDQKTGKYVKTTKWSFIDVAPGMRTAAVLEKDLPAKRIGLLNLLTGEVERWIPVDRGVAGVEFSPDGSKLVATTYSKNPDLRYKADYDSDGDGKKNDWMPQFGQSSRTGFYVIDVDSGKGSWSKATYNSNDLNVRQDFDFSHDGKLVYSGLTTAPHMQYYDFEGNEVAKPANERYVHWFNDAGLSPDGKLVGGNGAVLDAYSGKQAAKVHGQRPLAWADNERLVAWYSEPGTNEFHNRLVLITIGSDKVVPLSGFRKGNDGAAGRWTPIFAER</sequence>
<dbReference type="Gene3D" id="2.130.10.10">
    <property type="entry name" value="YVTN repeat-like/Quinoprotein amine dehydrogenase"/>
    <property type="match status" value="1"/>
</dbReference>
<evidence type="ECO:0000256" key="1">
    <source>
        <dbReference type="SAM" id="MobiDB-lite"/>
    </source>
</evidence>
<proteinExistence type="predicted"/>
<keyword evidence="2" id="KW-0472">Membrane</keyword>
<gene>
    <name evidence="3" type="ORF">H1D24_21635</name>
</gene>
<evidence type="ECO:0000256" key="2">
    <source>
        <dbReference type="SAM" id="Phobius"/>
    </source>
</evidence>
<protein>
    <submittedName>
        <fullName evidence="3">WD40 repeat domain-containing protein</fullName>
    </submittedName>
</protein>
<evidence type="ECO:0000313" key="4">
    <source>
        <dbReference type="Proteomes" id="UP000545761"/>
    </source>
</evidence>
<feature type="compositionally biased region" description="Basic and acidic residues" evidence="1">
    <location>
        <begin position="1"/>
        <end position="15"/>
    </location>
</feature>